<dbReference type="InterPro" id="IPR050316">
    <property type="entry name" value="Tyrosinase/Hemocyanin"/>
</dbReference>
<dbReference type="EMBL" id="CAJVPZ010042102">
    <property type="protein sequence ID" value="CAG8763133.1"/>
    <property type="molecule type" value="Genomic_DNA"/>
</dbReference>
<keyword evidence="5" id="KW-0470">Melanin biosynthesis</keyword>
<evidence type="ECO:0000256" key="6">
    <source>
        <dbReference type="ARBA" id="ARBA00048233"/>
    </source>
</evidence>
<organism evidence="9 10">
    <name type="scientific">Racocetra fulgida</name>
    <dbReference type="NCBI Taxonomy" id="60492"/>
    <lineage>
        <taxon>Eukaryota</taxon>
        <taxon>Fungi</taxon>
        <taxon>Fungi incertae sedis</taxon>
        <taxon>Mucoromycota</taxon>
        <taxon>Glomeromycotina</taxon>
        <taxon>Glomeromycetes</taxon>
        <taxon>Diversisporales</taxon>
        <taxon>Gigasporaceae</taxon>
        <taxon>Racocetra</taxon>
    </lineage>
</organism>
<comment type="caution">
    <text evidence="9">The sequence shown here is derived from an EMBL/GenBank/DDBJ whole genome shotgun (WGS) entry which is preliminary data.</text>
</comment>
<name>A0A9N9NV50_9GLOM</name>
<reference evidence="9" key="1">
    <citation type="submission" date="2021-06" db="EMBL/GenBank/DDBJ databases">
        <authorList>
            <person name="Kallberg Y."/>
            <person name="Tangrot J."/>
            <person name="Rosling A."/>
        </authorList>
    </citation>
    <scope>NUCLEOTIDE SEQUENCE</scope>
    <source>
        <strain evidence="9">IN212</strain>
    </source>
</reference>
<evidence type="ECO:0000256" key="2">
    <source>
        <dbReference type="ARBA" id="ARBA00011906"/>
    </source>
</evidence>
<sequence>KKIALQYPDNEKNIYIEAAKQLRHPYWDWTDDKALIEGKNPNDKPNYTPPVLESNPFTPAGYPTIRHPNANYEDQNNLLNGNVTTYVTTVFRPGWYQVFQFGDFLRFSHHGIRPDGSQMPNYFGSHPPPTIVDGFKHYASLEAIHDAFHVAIGGPGGHMAYVDLASYDPIFNFHHVFLDRNFALWQEVFPDSWVPQTNILNGSYTQLINEVVDDYTDLTPFRKTKTEFWKSYDVRDVEKLGHTYLELEKFKGQDPKKLQAYLLELYKPDPLYGERFFVKVILKSNKLIGPYSVRVFLDYDADAQTPLTSPNFAGIVAMWSGHKSHSPFVVGTVDITAAMERLGIRMQTHDVFNDVNTTTGLLSPHAIFDVERDIHIVTVRLNGEGVSPKEAGVVKIEVYSFRHDKIDPNFLAKDT</sequence>
<dbReference type="GO" id="GO:0042438">
    <property type="term" value="P:melanin biosynthetic process"/>
    <property type="evidence" value="ECO:0007669"/>
    <property type="project" value="UniProtKB-KW"/>
</dbReference>
<keyword evidence="10" id="KW-1185">Reference proteome</keyword>
<dbReference type="PANTHER" id="PTHR11474:SF76">
    <property type="entry name" value="SHKT DOMAIN-CONTAINING PROTEIN"/>
    <property type="match status" value="1"/>
</dbReference>
<dbReference type="PANTHER" id="PTHR11474">
    <property type="entry name" value="TYROSINASE FAMILY MEMBER"/>
    <property type="match status" value="1"/>
</dbReference>
<feature type="domain" description="Tyrosinase copper-binding" evidence="8">
    <location>
        <begin position="19"/>
        <end position="187"/>
    </location>
</feature>
<feature type="non-terminal residue" evidence="9">
    <location>
        <position position="415"/>
    </location>
</feature>
<evidence type="ECO:0000313" key="10">
    <source>
        <dbReference type="Proteomes" id="UP000789396"/>
    </source>
</evidence>
<proteinExistence type="inferred from homology"/>
<dbReference type="Proteomes" id="UP000789396">
    <property type="component" value="Unassembled WGS sequence"/>
</dbReference>
<comment type="catalytic activity">
    <reaction evidence="6">
        <text>2 L-dopa + O2 = 2 L-dopaquinone + 2 H2O</text>
        <dbReference type="Rhea" id="RHEA:34287"/>
        <dbReference type="ChEBI" id="CHEBI:15377"/>
        <dbReference type="ChEBI" id="CHEBI:15379"/>
        <dbReference type="ChEBI" id="CHEBI:57504"/>
        <dbReference type="ChEBI" id="CHEBI:57924"/>
        <dbReference type="EC" id="1.14.18.1"/>
    </reaction>
</comment>
<protein>
    <recommendedName>
        <fullName evidence="2">tyrosinase</fullName>
        <ecNumber evidence="2">1.14.18.1</ecNumber>
    </recommendedName>
</protein>
<dbReference type="GO" id="GO:0046872">
    <property type="term" value="F:metal ion binding"/>
    <property type="evidence" value="ECO:0007669"/>
    <property type="project" value="UniProtKB-KW"/>
</dbReference>
<dbReference type="OrthoDB" id="2329482at2759"/>
<comment type="similarity">
    <text evidence="1">Belongs to the tyrosinase family.</text>
</comment>
<dbReference type="GO" id="GO:0004503">
    <property type="term" value="F:tyrosinase activity"/>
    <property type="evidence" value="ECO:0007669"/>
    <property type="project" value="UniProtKB-EC"/>
</dbReference>
<dbReference type="SUPFAM" id="SSF48056">
    <property type="entry name" value="Di-copper centre-containing domain"/>
    <property type="match status" value="1"/>
</dbReference>
<gene>
    <name evidence="9" type="ORF">RFULGI_LOCUS14465</name>
</gene>
<dbReference type="InterPro" id="IPR008922">
    <property type="entry name" value="Di-copper_centre_dom_sf"/>
</dbReference>
<evidence type="ECO:0000256" key="1">
    <source>
        <dbReference type="ARBA" id="ARBA00009928"/>
    </source>
</evidence>
<dbReference type="EC" id="1.14.18.1" evidence="2"/>
<keyword evidence="4" id="KW-0186">Copper</keyword>
<dbReference type="Pfam" id="PF00264">
    <property type="entry name" value="Tyrosinase"/>
    <property type="match status" value="1"/>
</dbReference>
<dbReference type="InterPro" id="IPR002227">
    <property type="entry name" value="Tyrosinase_Cu-bd"/>
</dbReference>
<evidence type="ECO:0000259" key="8">
    <source>
        <dbReference type="Pfam" id="PF00264"/>
    </source>
</evidence>
<evidence type="ECO:0000256" key="5">
    <source>
        <dbReference type="ARBA" id="ARBA00023101"/>
    </source>
</evidence>
<evidence type="ECO:0000313" key="9">
    <source>
        <dbReference type="EMBL" id="CAG8763133.1"/>
    </source>
</evidence>
<dbReference type="Gene3D" id="1.10.1280.10">
    <property type="entry name" value="Di-copper center containing domain from catechol oxidase"/>
    <property type="match status" value="1"/>
</dbReference>
<dbReference type="AlphaFoldDB" id="A0A9N9NV50"/>
<evidence type="ECO:0000256" key="7">
    <source>
        <dbReference type="ARBA" id="ARBA00048881"/>
    </source>
</evidence>
<comment type="catalytic activity">
    <reaction evidence="7">
        <text>L-tyrosine + O2 = L-dopaquinone + H2O</text>
        <dbReference type="Rhea" id="RHEA:18117"/>
        <dbReference type="ChEBI" id="CHEBI:15377"/>
        <dbReference type="ChEBI" id="CHEBI:15379"/>
        <dbReference type="ChEBI" id="CHEBI:57924"/>
        <dbReference type="ChEBI" id="CHEBI:58315"/>
        <dbReference type="EC" id="1.14.18.1"/>
    </reaction>
</comment>
<evidence type="ECO:0000256" key="4">
    <source>
        <dbReference type="ARBA" id="ARBA00023008"/>
    </source>
</evidence>
<evidence type="ECO:0000256" key="3">
    <source>
        <dbReference type="ARBA" id="ARBA00022723"/>
    </source>
</evidence>
<feature type="non-terminal residue" evidence="9">
    <location>
        <position position="1"/>
    </location>
</feature>
<keyword evidence="3" id="KW-0479">Metal-binding</keyword>
<accession>A0A9N9NV50</accession>